<feature type="compositionally biased region" description="Basic and acidic residues" evidence="1">
    <location>
        <begin position="97"/>
        <end position="110"/>
    </location>
</feature>
<reference evidence="2 3" key="1">
    <citation type="journal article" date="2018" name="Nat. Ecol. Evol.">
        <title>Pezizomycetes genomes reveal the molecular basis of ectomycorrhizal truffle lifestyle.</title>
        <authorList>
            <person name="Murat C."/>
            <person name="Payen T."/>
            <person name="Noel B."/>
            <person name="Kuo A."/>
            <person name="Morin E."/>
            <person name="Chen J."/>
            <person name="Kohler A."/>
            <person name="Krizsan K."/>
            <person name="Balestrini R."/>
            <person name="Da Silva C."/>
            <person name="Montanini B."/>
            <person name="Hainaut M."/>
            <person name="Levati E."/>
            <person name="Barry K.W."/>
            <person name="Belfiori B."/>
            <person name="Cichocki N."/>
            <person name="Clum A."/>
            <person name="Dockter R.B."/>
            <person name="Fauchery L."/>
            <person name="Guy J."/>
            <person name="Iotti M."/>
            <person name="Le Tacon F."/>
            <person name="Lindquist E.A."/>
            <person name="Lipzen A."/>
            <person name="Malagnac F."/>
            <person name="Mello A."/>
            <person name="Molinier V."/>
            <person name="Miyauchi S."/>
            <person name="Poulain J."/>
            <person name="Riccioni C."/>
            <person name="Rubini A."/>
            <person name="Sitrit Y."/>
            <person name="Splivallo R."/>
            <person name="Traeger S."/>
            <person name="Wang M."/>
            <person name="Zifcakova L."/>
            <person name="Wipf D."/>
            <person name="Zambonelli A."/>
            <person name="Paolocci F."/>
            <person name="Nowrousian M."/>
            <person name="Ottonello S."/>
            <person name="Baldrian P."/>
            <person name="Spatafora J.W."/>
            <person name="Henrissat B."/>
            <person name="Nagy L.G."/>
            <person name="Aury J.M."/>
            <person name="Wincker P."/>
            <person name="Grigoriev I.V."/>
            <person name="Bonfante P."/>
            <person name="Martin F.M."/>
        </authorList>
    </citation>
    <scope>NUCLEOTIDE SEQUENCE [LARGE SCALE GENOMIC DNA]</scope>
    <source>
        <strain evidence="2 3">RN42</strain>
    </source>
</reference>
<gene>
    <name evidence="2" type="ORF">BJ508DRAFT_333975</name>
</gene>
<sequence length="186" mass="20279">MSMETMCQKTGTAKYGKGGFRKFLGTLDLGPDFCAPVVFAECTDAVTSEDVLSGCNQAGEESWEAEGGKSMGLLIVQEEEDNAAQDKSARPATSSDKNNRFIPEKPGVHPVEQPHARLHLRTVTSTDDPAGDAWFGADMNFLEHLYDGHAYSEIHFSSFDLSQSSMQLHGPPITPRAVLPHHQKSN</sequence>
<dbReference type="EMBL" id="ML119817">
    <property type="protein sequence ID" value="RPA73543.1"/>
    <property type="molecule type" value="Genomic_DNA"/>
</dbReference>
<evidence type="ECO:0000313" key="2">
    <source>
        <dbReference type="EMBL" id="RPA73543.1"/>
    </source>
</evidence>
<dbReference type="Proteomes" id="UP000275078">
    <property type="component" value="Unassembled WGS sequence"/>
</dbReference>
<name>A0A3N4HHS6_ASCIM</name>
<proteinExistence type="predicted"/>
<evidence type="ECO:0000313" key="3">
    <source>
        <dbReference type="Proteomes" id="UP000275078"/>
    </source>
</evidence>
<evidence type="ECO:0000256" key="1">
    <source>
        <dbReference type="SAM" id="MobiDB-lite"/>
    </source>
</evidence>
<feature type="region of interest" description="Disordered" evidence="1">
    <location>
        <begin position="80"/>
        <end position="110"/>
    </location>
</feature>
<organism evidence="2 3">
    <name type="scientific">Ascobolus immersus RN42</name>
    <dbReference type="NCBI Taxonomy" id="1160509"/>
    <lineage>
        <taxon>Eukaryota</taxon>
        <taxon>Fungi</taxon>
        <taxon>Dikarya</taxon>
        <taxon>Ascomycota</taxon>
        <taxon>Pezizomycotina</taxon>
        <taxon>Pezizomycetes</taxon>
        <taxon>Pezizales</taxon>
        <taxon>Ascobolaceae</taxon>
        <taxon>Ascobolus</taxon>
    </lineage>
</organism>
<protein>
    <submittedName>
        <fullName evidence="2">Uncharacterized protein</fullName>
    </submittedName>
</protein>
<accession>A0A3N4HHS6</accession>
<keyword evidence="3" id="KW-1185">Reference proteome</keyword>
<dbReference type="AlphaFoldDB" id="A0A3N4HHS6"/>